<dbReference type="InterPro" id="IPR000523">
    <property type="entry name" value="Mg_chelatse_chII-like_cat_dom"/>
</dbReference>
<proteinExistence type="predicted"/>
<keyword evidence="2" id="KW-0547">Nucleotide-binding</keyword>
<dbReference type="InterPro" id="IPR014721">
    <property type="entry name" value="Ribsml_uS5_D2-typ_fold_subgr"/>
</dbReference>
<dbReference type="EMBL" id="CP051180">
    <property type="protein sequence ID" value="QIZ78057.1"/>
    <property type="molecule type" value="Genomic_DNA"/>
</dbReference>
<evidence type="ECO:0000313" key="2">
    <source>
        <dbReference type="EMBL" id="QIZ78057.1"/>
    </source>
</evidence>
<dbReference type="RefSeq" id="WP_168661653.1">
    <property type="nucleotide sequence ID" value="NZ_CP051180.1"/>
</dbReference>
<dbReference type="InterPro" id="IPR020568">
    <property type="entry name" value="Ribosomal_Su5_D2-typ_SF"/>
</dbReference>
<name>A0A6H1UG28_9GAMM</name>
<feature type="domain" description="Magnesium chelatase ChlI-like catalytic" evidence="1">
    <location>
        <begin position="194"/>
        <end position="221"/>
    </location>
</feature>
<organism evidence="2 3">
    <name type="scientific">Ferrimonas lipolytica</name>
    <dbReference type="NCBI Taxonomy" id="2724191"/>
    <lineage>
        <taxon>Bacteria</taxon>
        <taxon>Pseudomonadati</taxon>
        <taxon>Pseudomonadota</taxon>
        <taxon>Gammaproteobacteria</taxon>
        <taxon>Alteromonadales</taxon>
        <taxon>Ferrimonadaceae</taxon>
        <taxon>Ferrimonas</taxon>
    </lineage>
</organism>
<keyword evidence="2" id="KW-0067">ATP-binding</keyword>
<dbReference type="GO" id="GO:0005524">
    <property type="term" value="F:ATP binding"/>
    <property type="evidence" value="ECO:0007669"/>
    <property type="project" value="UniProtKB-KW"/>
</dbReference>
<dbReference type="KEGG" id="fes:HER31_14825"/>
<dbReference type="Proteomes" id="UP000501602">
    <property type="component" value="Chromosome"/>
</dbReference>
<protein>
    <submittedName>
        <fullName evidence="2">ATP-binding protein</fullName>
    </submittedName>
</protein>
<dbReference type="Pfam" id="PF13541">
    <property type="entry name" value="ChlI"/>
    <property type="match status" value="1"/>
</dbReference>
<evidence type="ECO:0000313" key="3">
    <source>
        <dbReference type="Proteomes" id="UP000501602"/>
    </source>
</evidence>
<accession>A0A6H1UG28</accession>
<evidence type="ECO:0000259" key="1">
    <source>
        <dbReference type="Pfam" id="PF01078"/>
    </source>
</evidence>
<dbReference type="Pfam" id="PF01078">
    <property type="entry name" value="Mg_chelatase"/>
    <property type="match status" value="1"/>
</dbReference>
<sequence length="223" mass="23524">MGLSRVRSRGQLGIDAPCVTVETHLGGGLPSFTVVGLPETSVRESRERVRAALQTAGFNFPVSRITINLAPADLPKQGGRFDLPIALGILAASAQVPPQSLHNCEFYGELSLTGELQHVTGLLPALVAGERANKTLYIPLANRHEAALLPHAKISLVTDLVSLVAQLHGQPEPAQVLADAGPPIDSDNGDDSLDLNQIIGQQQAKRALVIAASGNHNLLILFP</sequence>
<reference evidence="2 3" key="1">
    <citation type="submission" date="2020-04" db="EMBL/GenBank/DDBJ databases">
        <title>Ferrimonas sp. S7 isolated from sea water.</title>
        <authorList>
            <person name="Bae S.S."/>
            <person name="Baek K."/>
        </authorList>
    </citation>
    <scope>NUCLEOTIDE SEQUENCE [LARGE SCALE GENOMIC DNA]</scope>
    <source>
        <strain evidence="2 3">S7</strain>
    </source>
</reference>
<dbReference type="AlphaFoldDB" id="A0A6H1UG28"/>
<dbReference type="SUPFAM" id="SSF54211">
    <property type="entry name" value="Ribosomal protein S5 domain 2-like"/>
    <property type="match status" value="1"/>
</dbReference>
<dbReference type="Gene3D" id="3.30.230.10">
    <property type="match status" value="1"/>
</dbReference>
<gene>
    <name evidence="2" type="ORF">HER31_14825</name>
</gene>
<keyword evidence="3" id="KW-1185">Reference proteome</keyword>